<feature type="transmembrane region" description="Helical" evidence="6">
    <location>
        <begin position="83"/>
        <end position="106"/>
    </location>
</feature>
<sequence length="114" mass="11542">MLHNFLTHVSESTLQGSELTFFSRKRVTMAALLTGTIQAMGFTQAGISAGSWAASMMSAAAPVGAGGFIAACQSIGATGTLSFATAAIANGLFGVAAGALLTQLIVNSFEKRNP</sequence>
<proteinExistence type="inferred from homology"/>
<dbReference type="GO" id="GO:0031966">
    <property type="term" value="C:mitochondrial membrane"/>
    <property type="evidence" value="ECO:0007669"/>
    <property type="project" value="TreeGrafter"/>
</dbReference>
<accession>A0A2G8KDW3</accession>
<dbReference type="EMBL" id="MRZV01000660">
    <property type="protein sequence ID" value="PIK46186.1"/>
    <property type="molecule type" value="Genomic_DNA"/>
</dbReference>
<protein>
    <submittedName>
        <fullName evidence="7">Uncharacterized protein</fullName>
    </submittedName>
</protein>
<dbReference type="Gene3D" id="6.10.110.10">
    <property type="match status" value="1"/>
</dbReference>
<evidence type="ECO:0000256" key="4">
    <source>
        <dbReference type="ARBA" id="ARBA00022989"/>
    </source>
</evidence>
<reference evidence="7 8" key="1">
    <citation type="journal article" date="2017" name="PLoS Biol.">
        <title>The sea cucumber genome provides insights into morphological evolution and visceral regeneration.</title>
        <authorList>
            <person name="Zhang X."/>
            <person name="Sun L."/>
            <person name="Yuan J."/>
            <person name="Sun Y."/>
            <person name="Gao Y."/>
            <person name="Zhang L."/>
            <person name="Li S."/>
            <person name="Dai H."/>
            <person name="Hamel J.F."/>
            <person name="Liu C."/>
            <person name="Yu Y."/>
            <person name="Liu S."/>
            <person name="Lin W."/>
            <person name="Guo K."/>
            <person name="Jin S."/>
            <person name="Xu P."/>
            <person name="Storey K.B."/>
            <person name="Huan P."/>
            <person name="Zhang T."/>
            <person name="Zhou Y."/>
            <person name="Zhang J."/>
            <person name="Lin C."/>
            <person name="Li X."/>
            <person name="Xing L."/>
            <person name="Huo D."/>
            <person name="Sun M."/>
            <person name="Wang L."/>
            <person name="Mercier A."/>
            <person name="Li F."/>
            <person name="Yang H."/>
            <person name="Xiang J."/>
        </authorList>
    </citation>
    <scope>NUCLEOTIDE SEQUENCE [LARGE SCALE GENOMIC DNA]</scope>
    <source>
        <strain evidence="7">Shaxun</strain>
        <tissue evidence="7">Muscle</tissue>
    </source>
</reference>
<evidence type="ECO:0000313" key="7">
    <source>
        <dbReference type="EMBL" id="PIK46186.1"/>
    </source>
</evidence>
<dbReference type="GO" id="GO:0097193">
    <property type="term" value="P:intrinsic apoptotic signaling pathway"/>
    <property type="evidence" value="ECO:0007669"/>
    <property type="project" value="TreeGrafter"/>
</dbReference>
<evidence type="ECO:0000256" key="5">
    <source>
        <dbReference type="ARBA" id="ARBA00023136"/>
    </source>
</evidence>
<evidence type="ECO:0000256" key="3">
    <source>
        <dbReference type="ARBA" id="ARBA00022692"/>
    </source>
</evidence>
<evidence type="ECO:0000256" key="6">
    <source>
        <dbReference type="SAM" id="Phobius"/>
    </source>
</evidence>
<dbReference type="Pfam" id="PF06140">
    <property type="entry name" value="Ifi-6-16"/>
    <property type="match status" value="1"/>
</dbReference>
<gene>
    <name evidence="7" type="ORF">BSL78_16928</name>
</gene>
<name>A0A2G8KDW3_STIJA</name>
<organism evidence="7 8">
    <name type="scientific">Stichopus japonicus</name>
    <name type="common">Sea cucumber</name>
    <dbReference type="NCBI Taxonomy" id="307972"/>
    <lineage>
        <taxon>Eukaryota</taxon>
        <taxon>Metazoa</taxon>
        <taxon>Echinodermata</taxon>
        <taxon>Eleutherozoa</taxon>
        <taxon>Echinozoa</taxon>
        <taxon>Holothuroidea</taxon>
        <taxon>Aspidochirotacea</taxon>
        <taxon>Aspidochirotida</taxon>
        <taxon>Stichopodidae</taxon>
        <taxon>Apostichopus</taxon>
    </lineage>
</organism>
<comment type="caution">
    <text evidence="7">The sequence shown here is derived from an EMBL/GenBank/DDBJ whole genome shotgun (WGS) entry which is preliminary data.</text>
</comment>
<dbReference type="PANTHER" id="PTHR16932">
    <property type="entry name" value="INTERFERON ALPHA-INDUCIBLE PROTEIN 27"/>
    <property type="match status" value="1"/>
</dbReference>
<comment type="similarity">
    <text evidence="2">Belongs to the IFI6/IFI27 family.</text>
</comment>
<dbReference type="GO" id="GO:0001836">
    <property type="term" value="P:release of cytochrome c from mitochondria"/>
    <property type="evidence" value="ECO:0007669"/>
    <property type="project" value="TreeGrafter"/>
</dbReference>
<dbReference type="InterPro" id="IPR038213">
    <property type="entry name" value="IFI6/IFI27-like_sf"/>
</dbReference>
<keyword evidence="3 6" id="KW-0812">Transmembrane</keyword>
<evidence type="ECO:0000256" key="2">
    <source>
        <dbReference type="ARBA" id="ARBA00007262"/>
    </source>
</evidence>
<evidence type="ECO:0000256" key="1">
    <source>
        <dbReference type="ARBA" id="ARBA00004141"/>
    </source>
</evidence>
<evidence type="ECO:0000313" key="8">
    <source>
        <dbReference type="Proteomes" id="UP000230750"/>
    </source>
</evidence>
<dbReference type="PANTHER" id="PTHR16932:SF18">
    <property type="entry name" value="INTERFERON, ALPHA-INDUCIBLE PROTEIN 27-LIKE 2"/>
    <property type="match status" value="1"/>
</dbReference>
<dbReference type="Proteomes" id="UP000230750">
    <property type="component" value="Unassembled WGS sequence"/>
</dbReference>
<comment type="subcellular location">
    <subcellularLocation>
        <location evidence="1">Membrane</location>
        <topology evidence="1">Multi-pass membrane protein</topology>
    </subcellularLocation>
</comment>
<dbReference type="InterPro" id="IPR009311">
    <property type="entry name" value="IFI6/IFI27-like"/>
</dbReference>
<feature type="transmembrane region" description="Helical" evidence="6">
    <location>
        <begin position="53"/>
        <end position="71"/>
    </location>
</feature>
<dbReference type="STRING" id="307972.A0A2G8KDW3"/>
<keyword evidence="4 6" id="KW-1133">Transmembrane helix</keyword>
<dbReference type="AlphaFoldDB" id="A0A2G8KDW3"/>
<keyword evidence="8" id="KW-1185">Reference proteome</keyword>
<keyword evidence="5 6" id="KW-0472">Membrane</keyword>